<dbReference type="InterPro" id="IPR024079">
    <property type="entry name" value="MetalloPept_cat_dom_sf"/>
</dbReference>
<evidence type="ECO:0000313" key="2">
    <source>
        <dbReference type="Proteomes" id="UP001172673"/>
    </source>
</evidence>
<name>A0AA38X722_9EURO</name>
<comment type="caution">
    <text evidence="1">The sequence shown here is derived from an EMBL/GenBank/DDBJ whole genome shotgun (WGS) entry which is preliminary data.</text>
</comment>
<dbReference type="AlphaFoldDB" id="A0AA38X722"/>
<dbReference type="GO" id="GO:0008237">
    <property type="term" value="F:metallopeptidase activity"/>
    <property type="evidence" value="ECO:0007669"/>
    <property type="project" value="InterPro"/>
</dbReference>
<proteinExistence type="predicted"/>
<gene>
    <name evidence="1" type="ORF">H2200_008083</name>
</gene>
<organism evidence="1 2">
    <name type="scientific">Cladophialophora chaetospira</name>
    <dbReference type="NCBI Taxonomy" id="386627"/>
    <lineage>
        <taxon>Eukaryota</taxon>
        <taxon>Fungi</taxon>
        <taxon>Dikarya</taxon>
        <taxon>Ascomycota</taxon>
        <taxon>Pezizomycotina</taxon>
        <taxon>Eurotiomycetes</taxon>
        <taxon>Chaetothyriomycetidae</taxon>
        <taxon>Chaetothyriales</taxon>
        <taxon>Herpotrichiellaceae</taxon>
        <taxon>Cladophialophora</taxon>
    </lineage>
</organism>
<dbReference type="EMBL" id="JAPDRK010000011">
    <property type="protein sequence ID" value="KAJ9608004.1"/>
    <property type="molecule type" value="Genomic_DNA"/>
</dbReference>
<sequence>MNEVRAVSPNGWNFEGDDAHKAVYKRIVRNLGYPYSFIANGMKGGKAAPKQLFYSCKDSRPPFDNSGLGNCRTGVGAYTSTPNEALEDMWTITFCDLFFKQDYAENLYNGDNIVPADLNTLLTFELTIIHEFFHVDYMGFSNFARPQPDAPHIDDLKAVINGKEQKVYGAALANAFAFLNKNAVNLDTSRNADNYAQYVLSRWVAKRLGGEWNKYELYAPNARQPPQKESLLLGSVDNSTAGGNSTAI</sequence>
<reference evidence="1" key="1">
    <citation type="submission" date="2022-10" db="EMBL/GenBank/DDBJ databases">
        <title>Culturing micro-colonial fungi from biological soil crusts in the Mojave desert and describing Neophaeococcomyces mojavensis, and introducing the new genera and species Taxawa tesnikishii.</title>
        <authorList>
            <person name="Kurbessoian T."/>
            <person name="Stajich J.E."/>
        </authorList>
    </citation>
    <scope>NUCLEOTIDE SEQUENCE</scope>
    <source>
        <strain evidence="1">TK_41</strain>
    </source>
</reference>
<dbReference type="Proteomes" id="UP001172673">
    <property type="component" value="Unassembled WGS sequence"/>
</dbReference>
<dbReference type="Gene3D" id="3.40.390.10">
    <property type="entry name" value="Collagenase (Catalytic Domain)"/>
    <property type="match status" value="1"/>
</dbReference>
<keyword evidence="2" id="KW-1185">Reference proteome</keyword>
<protein>
    <submittedName>
        <fullName evidence="1">Uncharacterized protein</fullName>
    </submittedName>
</protein>
<accession>A0AA38X722</accession>
<evidence type="ECO:0000313" key="1">
    <source>
        <dbReference type="EMBL" id="KAJ9608004.1"/>
    </source>
</evidence>